<comment type="caution">
    <text evidence="1">The sequence shown here is derived from an EMBL/GenBank/DDBJ whole genome shotgun (WGS) entry which is preliminary data.</text>
</comment>
<reference evidence="1" key="1">
    <citation type="journal article" date="2022" name="Plant J.">
        <title>Strategies of tolerance reflected in two North American maple genomes.</title>
        <authorList>
            <person name="McEvoy S.L."/>
            <person name="Sezen U.U."/>
            <person name="Trouern-Trend A."/>
            <person name="McMahon S.M."/>
            <person name="Schaberg P.G."/>
            <person name="Yang J."/>
            <person name="Wegrzyn J.L."/>
            <person name="Swenson N.G."/>
        </authorList>
    </citation>
    <scope>NUCLEOTIDE SEQUENCE</scope>
    <source>
        <strain evidence="1">91603</strain>
    </source>
</reference>
<keyword evidence="2" id="KW-1185">Reference proteome</keyword>
<dbReference type="AlphaFoldDB" id="A0AAD5P526"/>
<dbReference type="EMBL" id="JAJSOW010000001">
    <property type="protein sequence ID" value="KAI9200653.1"/>
    <property type="molecule type" value="Genomic_DNA"/>
</dbReference>
<dbReference type="Proteomes" id="UP001064489">
    <property type="component" value="Chromosome 9"/>
</dbReference>
<accession>A0AAD5P526</accession>
<sequence>MLLQQDNKQSRETALRPFKPRTAMTNLISNNNHLGKQLSVLMISSLIASAHRPQIHFSWSDDDDDVGGSGGVVSDVDTTIGSFTIVADIANNPIKINEHHN</sequence>
<reference evidence="1" key="2">
    <citation type="submission" date="2023-02" db="EMBL/GenBank/DDBJ databases">
        <authorList>
            <person name="Swenson N.G."/>
            <person name="Wegrzyn J.L."/>
            <person name="Mcevoy S.L."/>
        </authorList>
    </citation>
    <scope>NUCLEOTIDE SEQUENCE</scope>
    <source>
        <strain evidence="1">91603</strain>
        <tissue evidence="1">Leaf</tissue>
    </source>
</reference>
<name>A0AAD5P526_ACENE</name>
<protein>
    <submittedName>
        <fullName evidence="1">Uncharacterized protein</fullName>
    </submittedName>
</protein>
<organism evidence="1 2">
    <name type="scientific">Acer negundo</name>
    <name type="common">Box elder</name>
    <dbReference type="NCBI Taxonomy" id="4023"/>
    <lineage>
        <taxon>Eukaryota</taxon>
        <taxon>Viridiplantae</taxon>
        <taxon>Streptophyta</taxon>
        <taxon>Embryophyta</taxon>
        <taxon>Tracheophyta</taxon>
        <taxon>Spermatophyta</taxon>
        <taxon>Magnoliopsida</taxon>
        <taxon>eudicotyledons</taxon>
        <taxon>Gunneridae</taxon>
        <taxon>Pentapetalae</taxon>
        <taxon>rosids</taxon>
        <taxon>malvids</taxon>
        <taxon>Sapindales</taxon>
        <taxon>Sapindaceae</taxon>
        <taxon>Hippocastanoideae</taxon>
        <taxon>Acereae</taxon>
        <taxon>Acer</taxon>
    </lineage>
</organism>
<evidence type="ECO:0000313" key="2">
    <source>
        <dbReference type="Proteomes" id="UP001064489"/>
    </source>
</evidence>
<proteinExistence type="predicted"/>
<evidence type="ECO:0000313" key="1">
    <source>
        <dbReference type="EMBL" id="KAI9200653.1"/>
    </source>
</evidence>
<gene>
    <name evidence="1" type="ORF">LWI28_011237</name>
</gene>